<dbReference type="AlphaFoldDB" id="A0A0K1Q084"/>
<evidence type="ECO:0008006" key="5">
    <source>
        <dbReference type="Google" id="ProtNLM"/>
    </source>
</evidence>
<gene>
    <name evidence="3" type="ORF">AKJ09_05852</name>
</gene>
<name>A0A0K1Q084_9BACT</name>
<dbReference type="Gene3D" id="3.10.100.10">
    <property type="entry name" value="Mannose-Binding Protein A, subunit A"/>
    <property type="match status" value="1"/>
</dbReference>
<dbReference type="PROSITE" id="PS51257">
    <property type="entry name" value="PROKAR_LIPOPROTEIN"/>
    <property type="match status" value="1"/>
</dbReference>
<dbReference type="InterPro" id="IPR016187">
    <property type="entry name" value="CTDL_fold"/>
</dbReference>
<feature type="chain" id="PRO_5005466571" description="DUF1554 domain-containing protein" evidence="2">
    <location>
        <begin position="32"/>
        <end position="659"/>
    </location>
</feature>
<feature type="signal peptide" evidence="2">
    <location>
        <begin position="1"/>
        <end position="31"/>
    </location>
</feature>
<dbReference type="RefSeq" id="WP_146650531.1">
    <property type="nucleotide sequence ID" value="NZ_CP012333.1"/>
</dbReference>
<evidence type="ECO:0000256" key="1">
    <source>
        <dbReference type="SAM" id="MobiDB-lite"/>
    </source>
</evidence>
<dbReference type="Proteomes" id="UP000064967">
    <property type="component" value="Chromosome"/>
</dbReference>
<feature type="compositionally biased region" description="Low complexity" evidence="1">
    <location>
        <begin position="46"/>
        <end position="65"/>
    </location>
</feature>
<feature type="region of interest" description="Disordered" evidence="1">
    <location>
        <begin position="29"/>
        <end position="70"/>
    </location>
</feature>
<protein>
    <recommendedName>
        <fullName evidence="5">DUF1554 domain-containing protein</fullName>
    </recommendedName>
</protein>
<evidence type="ECO:0000313" key="4">
    <source>
        <dbReference type="Proteomes" id="UP000064967"/>
    </source>
</evidence>
<dbReference type="OrthoDB" id="5512976at2"/>
<dbReference type="PATRIC" id="fig|1391654.3.peg.5936"/>
<dbReference type="STRING" id="1391654.AKJ09_05852"/>
<proteinExistence type="predicted"/>
<keyword evidence="2" id="KW-0732">Signal</keyword>
<dbReference type="InterPro" id="IPR016186">
    <property type="entry name" value="C-type_lectin-like/link_sf"/>
</dbReference>
<dbReference type="KEGG" id="llu:AKJ09_05852"/>
<evidence type="ECO:0000256" key="2">
    <source>
        <dbReference type="SAM" id="SignalP"/>
    </source>
</evidence>
<evidence type="ECO:0000313" key="3">
    <source>
        <dbReference type="EMBL" id="AKU99188.1"/>
    </source>
</evidence>
<reference evidence="3 4" key="1">
    <citation type="submission" date="2015-08" db="EMBL/GenBank/DDBJ databases">
        <authorList>
            <person name="Babu N.S."/>
            <person name="Beckwith C.J."/>
            <person name="Beseler K.G."/>
            <person name="Brison A."/>
            <person name="Carone J.V."/>
            <person name="Caskin T.P."/>
            <person name="Diamond M."/>
            <person name="Durham M.E."/>
            <person name="Foxe J.M."/>
            <person name="Go M."/>
            <person name="Henderson B.A."/>
            <person name="Jones I.B."/>
            <person name="McGettigan J.A."/>
            <person name="Micheletti S.J."/>
            <person name="Nasrallah M.E."/>
            <person name="Ortiz D."/>
            <person name="Piller C.R."/>
            <person name="Privatt S.R."/>
            <person name="Schneider S.L."/>
            <person name="Sharp S."/>
            <person name="Smith T.C."/>
            <person name="Stanton J.D."/>
            <person name="Ullery H.E."/>
            <person name="Wilson R.J."/>
            <person name="Serrano M.G."/>
            <person name="Buck G."/>
            <person name="Lee V."/>
            <person name="Wang Y."/>
            <person name="Carvalho R."/>
            <person name="Voegtly L."/>
            <person name="Shi R."/>
            <person name="Duckworth R."/>
            <person name="Johnson A."/>
            <person name="Loviza R."/>
            <person name="Walstead R."/>
            <person name="Shah Z."/>
            <person name="Kiflezghi M."/>
            <person name="Wade K."/>
            <person name="Ball S.L."/>
            <person name="Bradley K.W."/>
            <person name="Asai D.J."/>
            <person name="Bowman C.A."/>
            <person name="Russell D.A."/>
            <person name="Pope W.H."/>
            <person name="Jacobs-Sera D."/>
            <person name="Hendrix R.W."/>
            <person name="Hatfull G.F."/>
        </authorList>
    </citation>
    <scope>NUCLEOTIDE SEQUENCE [LARGE SCALE GENOMIC DNA]</scope>
    <source>
        <strain evidence="3 4">DSM 27648</strain>
    </source>
</reference>
<dbReference type="EMBL" id="CP012333">
    <property type="protein sequence ID" value="AKU99188.1"/>
    <property type="molecule type" value="Genomic_DNA"/>
</dbReference>
<organism evidence="3 4">
    <name type="scientific">Labilithrix luteola</name>
    <dbReference type="NCBI Taxonomy" id="1391654"/>
    <lineage>
        <taxon>Bacteria</taxon>
        <taxon>Pseudomonadati</taxon>
        <taxon>Myxococcota</taxon>
        <taxon>Polyangia</taxon>
        <taxon>Polyangiales</taxon>
        <taxon>Labilitrichaceae</taxon>
        <taxon>Labilithrix</taxon>
    </lineage>
</organism>
<dbReference type="SUPFAM" id="SSF56436">
    <property type="entry name" value="C-type lectin-like"/>
    <property type="match status" value="1"/>
</dbReference>
<accession>A0A0K1Q084</accession>
<keyword evidence="4" id="KW-1185">Reference proteome</keyword>
<sequence length="659" mass="66903">MKFSNRRSRSLFLFATTIVGLVACGTGSDDAAPQPSGDAGSSQTSGDAGTTPPGDDAGTTDAGGPKNRSYSVRGVVTDVRGTGLILANAGESLPIAAGAASFAFTKIVAEGAAYDVTIASQPSNPKQTCSVLHGSGTASKDVTDVEVHCANDVFPIDVTVNGLEGSGLVLQNNGGDDLALAPGNAAVVTGTFATKIESGSGFEVTVKTQPTSPAQQCTVAGGKGTIVAGAVSVTVSCQTKRAVGGSVTGLAGTGLRLKNNDGDEVAVNASTFAFPTPLLPGATYHATISAQPTNPWQTCTIAGADGVVGATDVDSVAVTCETHEHTVGGTISGLTGKNAKLTLNGTVVLDVAASATSFVFPGGIASGKPYTVEVSTQPSSPTQRCTVTHGTGTIEDADVDDVAIDCATSSFYVGGKVTGTVGAGLVLRNNHRADDEITMNAAGTFRFATKSSSGSSYDVTLENVPDGYRCMLSDGSGTVTSEDVSSVLVDCVPVKKVFATSMRFGGNFGGLAGADGKCQDLATIANLSGTYKAWLSDTTGSPSTRFTRSAGPYVLVDGTVVANNYDDLVSGGIRHAIDLTEYGNPGTFDPKAASQKYVWSNTMVNGRLYQSWASCNNWTVTDGSEQGNWGSAAAVDATWSSFGTAGCNFLTAPLYCFEQ</sequence>